<dbReference type="PANTHER" id="PTHR43693">
    <property type="entry name" value="PROTEIN PHOSPHATASE CHEZ"/>
    <property type="match status" value="1"/>
</dbReference>
<keyword evidence="5" id="KW-0145">Chemotaxis</keyword>
<keyword evidence="12" id="KW-1185">Reference proteome</keyword>
<evidence type="ECO:0000256" key="9">
    <source>
        <dbReference type="ARBA" id="ARBA00029599"/>
    </source>
</evidence>
<dbReference type="GO" id="GO:0097588">
    <property type="term" value="P:archaeal or bacterial-type flagellum-dependent cell motility"/>
    <property type="evidence" value="ECO:0007669"/>
    <property type="project" value="UniProtKB-KW"/>
</dbReference>
<dbReference type="OrthoDB" id="9773007at2"/>
<dbReference type="InterPro" id="IPR007439">
    <property type="entry name" value="Chemotax_Pase_CheZ"/>
</dbReference>
<evidence type="ECO:0000256" key="2">
    <source>
        <dbReference type="ARBA" id="ARBA00005908"/>
    </source>
</evidence>
<reference evidence="11 12" key="1">
    <citation type="submission" date="2019-03" db="EMBL/GenBank/DDBJ databases">
        <title>Genome sequence of Thiobacillaceae bacterium LSR1, a sulfur-oxidizing bacterium isolated from freshwater sediment.</title>
        <authorList>
            <person name="Li S."/>
        </authorList>
    </citation>
    <scope>NUCLEOTIDE SEQUENCE [LARGE SCALE GENOMIC DNA]</scope>
    <source>
        <strain evidence="11 12">LSR1</strain>
    </source>
</reference>
<keyword evidence="8" id="KW-0904">Protein phosphatase</keyword>
<organism evidence="11 12">
    <name type="scientific">Parasulfuritortus cantonensis</name>
    <dbReference type="NCBI Taxonomy" id="2528202"/>
    <lineage>
        <taxon>Bacteria</taxon>
        <taxon>Pseudomonadati</taxon>
        <taxon>Pseudomonadota</taxon>
        <taxon>Betaproteobacteria</taxon>
        <taxon>Nitrosomonadales</taxon>
        <taxon>Thiobacillaceae</taxon>
        <taxon>Parasulfuritortus</taxon>
    </lineage>
</organism>
<dbReference type="AlphaFoldDB" id="A0A4R1B5L5"/>
<evidence type="ECO:0000256" key="8">
    <source>
        <dbReference type="ARBA" id="ARBA00022912"/>
    </source>
</evidence>
<dbReference type="GO" id="GO:0006935">
    <property type="term" value="P:chemotaxis"/>
    <property type="evidence" value="ECO:0007669"/>
    <property type="project" value="UniProtKB-KW"/>
</dbReference>
<dbReference type="Proteomes" id="UP000295443">
    <property type="component" value="Unassembled WGS sequence"/>
</dbReference>
<dbReference type="NCBIfam" id="NF008368">
    <property type="entry name" value="PRK11166.1"/>
    <property type="match status" value="1"/>
</dbReference>
<name>A0A4R1B5L5_9PROT</name>
<comment type="subcellular location">
    <subcellularLocation>
        <location evidence="1">Cytoplasm</location>
    </subcellularLocation>
</comment>
<evidence type="ECO:0000313" key="12">
    <source>
        <dbReference type="Proteomes" id="UP000295443"/>
    </source>
</evidence>
<comment type="similarity">
    <text evidence="2">Belongs to the CheZ family.</text>
</comment>
<comment type="caution">
    <text evidence="11">The sequence shown here is derived from an EMBL/GenBank/DDBJ whole genome shotgun (WGS) entry which is preliminary data.</text>
</comment>
<proteinExistence type="inferred from homology"/>
<dbReference type="GO" id="GO:0009288">
    <property type="term" value="C:bacterial-type flagellum"/>
    <property type="evidence" value="ECO:0007669"/>
    <property type="project" value="InterPro"/>
</dbReference>
<dbReference type="InterPro" id="IPR050992">
    <property type="entry name" value="CheZ_family_phosphatases"/>
</dbReference>
<sequence>MTSDTPELEALFDSIAYAPEPEPAAPEPSSGDTPDLEALFDSIAQAMTEGGEDGAGAAGAEKVFARLGQMTRGLHDLLRELGLDQTIAKFANELPDNRDRLNYIAAMTAQAAEKTLNAAEAAKPIQEVISREAGDLAGKWDRMLAKQLGVAEFKDLVRDTHRYLHAVPDQSEAVNAKLMEIIMAQDFQDLTGQVIKKVLDAAQKLEKQLVALLIETTPEDKRSAVRPDLLEGPVINAAGRSDVVTSQEQVDELLESLGF</sequence>
<evidence type="ECO:0000256" key="4">
    <source>
        <dbReference type="ARBA" id="ARBA00022490"/>
    </source>
</evidence>
<evidence type="ECO:0000256" key="5">
    <source>
        <dbReference type="ARBA" id="ARBA00022500"/>
    </source>
</evidence>
<evidence type="ECO:0000256" key="6">
    <source>
        <dbReference type="ARBA" id="ARBA00022779"/>
    </source>
</evidence>
<feature type="region of interest" description="Disordered" evidence="10">
    <location>
        <begin position="15"/>
        <end position="36"/>
    </location>
</feature>
<dbReference type="Pfam" id="PF04344">
    <property type="entry name" value="CheZ"/>
    <property type="match status" value="1"/>
</dbReference>
<dbReference type="GO" id="GO:0005737">
    <property type="term" value="C:cytoplasm"/>
    <property type="evidence" value="ECO:0007669"/>
    <property type="project" value="UniProtKB-SubCell"/>
</dbReference>
<dbReference type="GO" id="GO:0050920">
    <property type="term" value="P:regulation of chemotaxis"/>
    <property type="evidence" value="ECO:0007669"/>
    <property type="project" value="InterPro"/>
</dbReference>
<dbReference type="SUPFAM" id="SSF75708">
    <property type="entry name" value="Chemotaxis phosphatase CheZ"/>
    <property type="match status" value="1"/>
</dbReference>
<keyword evidence="6" id="KW-0283">Flagellar rotation</keyword>
<evidence type="ECO:0000256" key="3">
    <source>
        <dbReference type="ARBA" id="ARBA00018484"/>
    </source>
</evidence>
<dbReference type="GO" id="GO:0004721">
    <property type="term" value="F:phosphoprotein phosphatase activity"/>
    <property type="evidence" value="ECO:0007669"/>
    <property type="project" value="UniProtKB-KW"/>
</dbReference>
<dbReference type="PANTHER" id="PTHR43693:SF1">
    <property type="entry name" value="PROTEIN PHOSPHATASE CHEZ"/>
    <property type="match status" value="1"/>
</dbReference>
<protein>
    <recommendedName>
        <fullName evidence="3">Protein phosphatase CheZ</fullName>
    </recommendedName>
    <alternativeName>
        <fullName evidence="9">Chemotaxis protein CheZ</fullName>
    </alternativeName>
</protein>
<keyword evidence="7" id="KW-0378">Hydrolase</keyword>
<evidence type="ECO:0000313" key="11">
    <source>
        <dbReference type="EMBL" id="TCJ13432.1"/>
    </source>
</evidence>
<keyword evidence="4" id="KW-0963">Cytoplasm</keyword>
<evidence type="ECO:0000256" key="10">
    <source>
        <dbReference type="SAM" id="MobiDB-lite"/>
    </source>
</evidence>
<evidence type="ECO:0000256" key="7">
    <source>
        <dbReference type="ARBA" id="ARBA00022801"/>
    </source>
</evidence>
<dbReference type="Gene3D" id="1.10.287.500">
    <property type="entry name" value="Helix hairpin bin"/>
    <property type="match status" value="1"/>
</dbReference>
<dbReference type="EMBL" id="SJZB01000039">
    <property type="protein sequence ID" value="TCJ13432.1"/>
    <property type="molecule type" value="Genomic_DNA"/>
</dbReference>
<evidence type="ECO:0000256" key="1">
    <source>
        <dbReference type="ARBA" id="ARBA00004496"/>
    </source>
</evidence>
<accession>A0A4R1B5L5</accession>
<gene>
    <name evidence="11" type="primary">cheZ</name>
    <name evidence="11" type="ORF">EZJ19_10300</name>
</gene>
<dbReference type="RefSeq" id="WP_131447267.1">
    <property type="nucleotide sequence ID" value="NZ_SJZB01000039.1"/>
</dbReference>